<dbReference type="Pfam" id="PF01301">
    <property type="entry name" value="Glyco_hydro_35"/>
    <property type="match status" value="1"/>
</dbReference>
<dbReference type="PROSITE" id="PS51257">
    <property type="entry name" value="PROKAR_LIPOPROTEIN"/>
    <property type="match status" value="1"/>
</dbReference>
<evidence type="ECO:0000256" key="7">
    <source>
        <dbReference type="SAM" id="SignalP"/>
    </source>
</evidence>
<dbReference type="AlphaFoldDB" id="A0A9J6EMG1"/>
<dbReference type="Gene3D" id="2.60.120.260">
    <property type="entry name" value="Galactose-binding domain-like"/>
    <property type="match status" value="2"/>
</dbReference>
<dbReference type="PROSITE" id="PS01182">
    <property type="entry name" value="GLYCOSYL_HYDROL_F35"/>
    <property type="match status" value="1"/>
</dbReference>
<evidence type="ECO:0000256" key="6">
    <source>
        <dbReference type="PIRSR" id="PIRSR006336-1"/>
    </source>
</evidence>
<keyword evidence="4" id="KW-0325">Glycoprotein</keyword>
<evidence type="ECO:0000256" key="1">
    <source>
        <dbReference type="ARBA" id="ARBA00009809"/>
    </source>
</evidence>
<evidence type="ECO:0000256" key="4">
    <source>
        <dbReference type="ARBA" id="ARBA00023180"/>
    </source>
</evidence>
<name>A0A9J6EMG1_RHIMP</name>
<keyword evidence="2 7" id="KW-0732">Signal</keyword>
<evidence type="ECO:0000256" key="3">
    <source>
        <dbReference type="ARBA" id="ARBA00022801"/>
    </source>
</evidence>
<keyword evidence="5" id="KW-0326">Glycosidase</keyword>
<evidence type="ECO:0000256" key="2">
    <source>
        <dbReference type="ARBA" id="ARBA00022729"/>
    </source>
</evidence>
<dbReference type="Gene3D" id="3.20.20.80">
    <property type="entry name" value="Glycosidases"/>
    <property type="match status" value="1"/>
</dbReference>
<dbReference type="FunFam" id="3.20.20.80:FF:000017">
    <property type="entry name" value="Beta-galactosidase"/>
    <property type="match status" value="1"/>
</dbReference>
<keyword evidence="3" id="KW-0378">Hydrolase</keyword>
<feature type="domain" description="Glycoside hydrolase 35 catalytic" evidence="8">
    <location>
        <begin position="35"/>
        <end position="350"/>
    </location>
</feature>
<dbReference type="Pfam" id="PF21317">
    <property type="entry name" value="BetaGal_ABD_1"/>
    <property type="match status" value="1"/>
</dbReference>
<dbReference type="InterPro" id="IPR017853">
    <property type="entry name" value="GH"/>
</dbReference>
<dbReference type="GO" id="GO:0004565">
    <property type="term" value="F:beta-galactosidase activity"/>
    <property type="evidence" value="ECO:0007669"/>
    <property type="project" value="InterPro"/>
</dbReference>
<reference evidence="10" key="2">
    <citation type="submission" date="2021-09" db="EMBL/GenBank/DDBJ databases">
        <authorList>
            <person name="Jia N."/>
            <person name="Wang J."/>
            <person name="Shi W."/>
            <person name="Du L."/>
            <person name="Sun Y."/>
            <person name="Zhan W."/>
            <person name="Jiang J."/>
            <person name="Wang Q."/>
            <person name="Zhang B."/>
            <person name="Ji P."/>
            <person name="Sakyi L.B."/>
            <person name="Cui X."/>
            <person name="Yuan T."/>
            <person name="Jiang B."/>
            <person name="Yang W."/>
            <person name="Lam T.T.-Y."/>
            <person name="Chang Q."/>
            <person name="Ding S."/>
            <person name="Wang X."/>
            <person name="Zhu J."/>
            <person name="Ruan X."/>
            <person name="Zhao L."/>
            <person name="Wei J."/>
            <person name="Que T."/>
            <person name="Du C."/>
            <person name="Cheng J."/>
            <person name="Dai P."/>
            <person name="Han X."/>
            <person name="Huang E."/>
            <person name="Gao Y."/>
            <person name="Liu J."/>
            <person name="Shao H."/>
            <person name="Ye R."/>
            <person name="Li L."/>
            <person name="Wei W."/>
            <person name="Wang X."/>
            <person name="Wang C."/>
            <person name="Huo Q."/>
            <person name="Li W."/>
            <person name="Guo W."/>
            <person name="Chen H."/>
            <person name="Chen S."/>
            <person name="Zhou L."/>
            <person name="Zhou L."/>
            <person name="Ni X."/>
            <person name="Tian J."/>
            <person name="Zhou Y."/>
            <person name="Sheng Y."/>
            <person name="Liu T."/>
            <person name="Pan Y."/>
            <person name="Xia L."/>
            <person name="Li J."/>
            <person name="Zhao F."/>
            <person name="Cao W."/>
        </authorList>
    </citation>
    <scope>NUCLEOTIDE SEQUENCE</scope>
    <source>
        <strain evidence="10">Rmic-2018</strain>
        <tissue evidence="10">Larvae</tissue>
    </source>
</reference>
<organism evidence="10 11">
    <name type="scientific">Rhipicephalus microplus</name>
    <name type="common">Cattle tick</name>
    <name type="synonym">Boophilus microplus</name>
    <dbReference type="NCBI Taxonomy" id="6941"/>
    <lineage>
        <taxon>Eukaryota</taxon>
        <taxon>Metazoa</taxon>
        <taxon>Ecdysozoa</taxon>
        <taxon>Arthropoda</taxon>
        <taxon>Chelicerata</taxon>
        <taxon>Arachnida</taxon>
        <taxon>Acari</taxon>
        <taxon>Parasitiformes</taxon>
        <taxon>Ixodida</taxon>
        <taxon>Ixodoidea</taxon>
        <taxon>Ixodidae</taxon>
        <taxon>Rhipicephalinae</taxon>
        <taxon>Rhipicephalus</taxon>
        <taxon>Boophilus</taxon>
    </lineage>
</organism>
<dbReference type="InterPro" id="IPR001944">
    <property type="entry name" value="Glycoside_Hdrlase_35"/>
</dbReference>
<evidence type="ECO:0000259" key="8">
    <source>
        <dbReference type="Pfam" id="PF01301"/>
    </source>
</evidence>
<dbReference type="SUPFAM" id="SSF51445">
    <property type="entry name" value="(Trans)glycosidases"/>
    <property type="match status" value="1"/>
</dbReference>
<sequence length="528" mass="59648">MARLSALASLVMGMLACTNCDSSHRSFTVDYGNNQFLKDGQPFRYVSGSMHYFRVHRSYWRDRMVKMRMAGLNALQTYVEWSGHEPEPGKFNFDAGYDLEAFLATAADVGLLVILRPGPYICSERDNGGLPYWLRRLDPQVRCRSSGASYMEAVARWMDVLLPRVQPYMYENGGPIITVQVENEYGNSGLPCDANYLRGLITMFKRHLGKDVVLFFTDYPTHKAYQCDLASGPLVTADIDSTVSVSEMFHVMRMDMKKGPLVVTEYYPGWIDNWGRRHAKVDQRKFLKNFETILELNASVNIYMFHGGTNFGFANGADPLPEPTSYDFGAPLNESGDPTGTYYAIRNTTARYLPVPHGPLPEPAPKLNLSLVELRRCLPFDEMFIFWQARHVLKTMSSQFPMSFEEVGLDRGYLVYTTTVKFRPRSPAVLSVPGLRDRGYVLTAVTKAVLAKDQKIFTAPIIVTRGQNITILVENTGRNNGGLCDSKVSEKVLDEMHSVWAGPSTCNKNTWYMQFFSKETGYLCSKSK</sequence>
<feature type="signal peptide" evidence="7">
    <location>
        <begin position="1"/>
        <end position="16"/>
    </location>
</feature>
<feature type="active site" description="Nucleophile" evidence="6">
    <location>
        <position position="265"/>
    </location>
</feature>
<evidence type="ECO:0000313" key="11">
    <source>
        <dbReference type="Proteomes" id="UP000821866"/>
    </source>
</evidence>
<dbReference type="InterPro" id="IPR048912">
    <property type="entry name" value="BetaGal1-like_ABD1"/>
</dbReference>
<dbReference type="VEuPathDB" id="VectorBase:LOC119181854"/>
<comment type="similarity">
    <text evidence="1">Belongs to the glycosyl hydrolase 35 family.</text>
</comment>
<comment type="caution">
    <text evidence="10">The sequence shown here is derived from an EMBL/GenBank/DDBJ whole genome shotgun (WGS) entry which is preliminary data.</text>
</comment>
<dbReference type="Proteomes" id="UP000821866">
    <property type="component" value="Chromosome 11"/>
</dbReference>
<feature type="chain" id="PRO_5039894883" description="Beta-galactosidase" evidence="7">
    <location>
        <begin position="17"/>
        <end position="528"/>
    </location>
</feature>
<reference evidence="10" key="1">
    <citation type="journal article" date="2020" name="Cell">
        <title>Large-Scale Comparative Analyses of Tick Genomes Elucidate Their Genetic Diversity and Vector Capacities.</title>
        <authorList>
            <consortium name="Tick Genome and Microbiome Consortium (TIGMIC)"/>
            <person name="Jia N."/>
            <person name="Wang J."/>
            <person name="Shi W."/>
            <person name="Du L."/>
            <person name="Sun Y."/>
            <person name="Zhan W."/>
            <person name="Jiang J.F."/>
            <person name="Wang Q."/>
            <person name="Zhang B."/>
            <person name="Ji P."/>
            <person name="Bell-Sakyi L."/>
            <person name="Cui X.M."/>
            <person name="Yuan T.T."/>
            <person name="Jiang B.G."/>
            <person name="Yang W.F."/>
            <person name="Lam T.T."/>
            <person name="Chang Q.C."/>
            <person name="Ding S.J."/>
            <person name="Wang X.J."/>
            <person name="Zhu J.G."/>
            <person name="Ruan X.D."/>
            <person name="Zhao L."/>
            <person name="Wei J.T."/>
            <person name="Ye R.Z."/>
            <person name="Que T.C."/>
            <person name="Du C.H."/>
            <person name="Zhou Y.H."/>
            <person name="Cheng J.X."/>
            <person name="Dai P.F."/>
            <person name="Guo W.B."/>
            <person name="Han X.H."/>
            <person name="Huang E.J."/>
            <person name="Li L.F."/>
            <person name="Wei W."/>
            <person name="Gao Y.C."/>
            <person name="Liu J.Z."/>
            <person name="Shao H.Z."/>
            <person name="Wang X."/>
            <person name="Wang C.C."/>
            <person name="Yang T.C."/>
            <person name="Huo Q.B."/>
            <person name="Li W."/>
            <person name="Chen H.Y."/>
            <person name="Chen S.E."/>
            <person name="Zhou L.G."/>
            <person name="Ni X.B."/>
            <person name="Tian J.H."/>
            <person name="Sheng Y."/>
            <person name="Liu T."/>
            <person name="Pan Y.S."/>
            <person name="Xia L.Y."/>
            <person name="Li J."/>
            <person name="Zhao F."/>
            <person name="Cao W.C."/>
        </authorList>
    </citation>
    <scope>NUCLEOTIDE SEQUENCE</scope>
    <source>
        <strain evidence="10">Rmic-2018</strain>
    </source>
</reference>
<feature type="active site" description="Proton donor" evidence="6">
    <location>
        <position position="184"/>
    </location>
</feature>
<dbReference type="InterPro" id="IPR026283">
    <property type="entry name" value="B-gal_1-like"/>
</dbReference>
<dbReference type="PIRSF" id="PIRSF006336">
    <property type="entry name" value="B-gal"/>
    <property type="match status" value="1"/>
</dbReference>
<evidence type="ECO:0008006" key="12">
    <source>
        <dbReference type="Google" id="ProtNLM"/>
    </source>
</evidence>
<protein>
    <recommendedName>
        <fullName evidence="12">Beta-galactosidase</fullName>
    </recommendedName>
</protein>
<dbReference type="InterPro" id="IPR031330">
    <property type="entry name" value="Gly_Hdrlase_35_cat"/>
</dbReference>
<gene>
    <name evidence="10" type="ORF">HPB51_004534</name>
</gene>
<keyword evidence="11" id="KW-1185">Reference proteome</keyword>
<accession>A0A9J6EMG1</accession>
<feature type="domain" description="Beta-galactosidase 1-like first all-beta" evidence="9">
    <location>
        <begin position="401"/>
        <end position="482"/>
    </location>
</feature>
<dbReference type="GO" id="GO:0005975">
    <property type="term" value="P:carbohydrate metabolic process"/>
    <property type="evidence" value="ECO:0007669"/>
    <property type="project" value="InterPro"/>
</dbReference>
<dbReference type="EMBL" id="JABSTU010000003">
    <property type="protein sequence ID" value="KAH8035293.1"/>
    <property type="molecule type" value="Genomic_DNA"/>
</dbReference>
<proteinExistence type="inferred from homology"/>
<dbReference type="InterPro" id="IPR019801">
    <property type="entry name" value="Glyco_hydro_35_CS"/>
</dbReference>
<evidence type="ECO:0000259" key="9">
    <source>
        <dbReference type="Pfam" id="PF21317"/>
    </source>
</evidence>
<dbReference type="PANTHER" id="PTHR23421">
    <property type="entry name" value="BETA-GALACTOSIDASE RELATED"/>
    <property type="match status" value="1"/>
</dbReference>
<dbReference type="PRINTS" id="PR00742">
    <property type="entry name" value="GLHYDRLASE35"/>
</dbReference>
<evidence type="ECO:0000313" key="10">
    <source>
        <dbReference type="EMBL" id="KAH8035293.1"/>
    </source>
</evidence>
<evidence type="ECO:0000256" key="5">
    <source>
        <dbReference type="ARBA" id="ARBA00023295"/>
    </source>
</evidence>